<protein>
    <recommendedName>
        <fullName evidence="3">ATPase AAA-type core domain-containing protein</fullName>
    </recommendedName>
</protein>
<dbReference type="AlphaFoldDB" id="A0AA36HDB7"/>
<keyword evidence="2" id="KW-0067">ATP-binding</keyword>
<dbReference type="GO" id="GO:0016887">
    <property type="term" value="F:ATP hydrolysis activity"/>
    <property type="evidence" value="ECO:0007669"/>
    <property type="project" value="InterPro"/>
</dbReference>
<accession>A0AA36HDB7</accession>
<keyword evidence="1" id="KW-0547">Nucleotide-binding</keyword>
<dbReference type="InterPro" id="IPR027417">
    <property type="entry name" value="P-loop_NTPase"/>
</dbReference>
<proteinExistence type="predicted"/>
<evidence type="ECO:0000256" key="2">
    <source>
        <dbReference type="ARBA" id="ARBA00022840"/>
    </source>
</evidence>
<gene>
    <name evidence="4" type="ORF">CYNAS_LOCUS20143</name>
</gene>
<dbReference type="Proteomes" id="UP001176961">
    <property type="component" value="Unassembled WGS sequence"/>
</dbReference>
<dbReference type="EMBL" id="CATQJL010000316">
    <property type="protein sequence ID" value="CAJ0608160.1"/>
    <property type="molecule type" value="Genomic_DNA"/>
</dbReference>
<name>A0AA36HDB7_CYLNA</name>
<sequence length="72" mass="7803">MLAMSGCDELITDFEDRIILPLQIAAQADSSLLCPPKGILLYGPPGCGKTFLAKAVSGRWMQVYKFAIVQSN</sequence>
<keyword evidence="5" id="KW-1185">Reference proteome</keyword>
<dbReference type="PANTHER" id="PTHR45644">
    <property type="entry name" value="AAA ATPASE, PUTATIVE (AFU_ORTHOLOGUE AFUA_2G12920)-RELATED-RELATED"/>
    <property type="match status" value="1"/>
</dbReference>
<dbReference type="GO" id="GO:0005524">
    <property type="term" value="F:ATP binding"/>
    <property type="evidence" value="ECO:0007669"/>
    <property type="project" value="UniProtKB-KW"/>
</dbReference>
<evidence type="ECO:0000313" key="4">
    <source>
        <dbReference type="EMBL" id="CAJ0608160.1"/>
    </source>
</evidence>
<dbReference type="Pfam" id="PF00004">
    <property type="entry name" value="AAA"/>
    <property type="match status" value="1"/>
</dbReference>
<evidence type="ECO:0000259" key="3">
    <source>
        <dbReference type="Pfam" id="PF00004"/>
    </source>
</evidence>
<organism evidence="4 5">
    <name type="scientific">Cylicocyclus nassatus</name>
    <name type="common">Nematode worm</name>
    <dbReference type="NCBI Taxonomy" id="53992"/>
    <lineage>
        <taxon>Eukaryota</taxon>
        <taxon>Metazoa</taxon>
        <taxon>Ecdysozoa</taxon>
        <taxon>Nematoda</taxon>
        <taxon>Chromadorea</taxon>
        <taxon>Rhabditida</taxon>
        <taxon>Rhabditina</taxon>
        <taxon>Rhabditomorpha</taxon>
        <taxon>Strongyloidea</taxon>
        <taxon>Strongylidae</taxon>
        <taxon>Cylicocyclus</taxon>
    </lineage>
</organism>
<dbReference type="PANTHER" id="PTHR45644:SF3">
    <property type="entry name" value="FI08533P-RELATED"/>
    <property type="match status" value="1"/>
</dbReference>
<evidence type="ECO:0000256" key="1">
    <source>
        <dbReference type="ARBA" id="ARBA00022741"/>
    </source>
</evidence>
<evidence type="ECO:0000313" key="5">
    <source>
        <dbReference type="Proteomes" id="UP001176961"/>
    </source>
</evidence>
<dbReference type="GO" id="GO:0005741">
    <property type="term" value="C:mitochondrial outer membrane"/>
    <property type="evidence" value="ECO:0007669"/>
    <property type="project" value="TreeGrafter"/>
</dbReference>
<comment type="caution">
    <text evidence="4">The sequence shown here is derived from an EMBL/GenBank/DDBJ whole genome shotgun (WGS) entry which is preliminary data.</text>
</comment>
<feature type="domain" description="ATPase AAA-type core" evidence="3">
    <location>
        <begin position="39"/>
        <end position="60"/>
    </location>
</feature>
<dbReference type="InterPro" id="IPR003959">
    <property type="entry name" value="ATPase_AAA_core"/>
</dbReference>
<dbReference type="Gene3D" id="3.40.50.300">
    <property type="entry name" value="P-loop containing nucleotide triphosphate hydrolases"/>
    <property type="match status" value="1"/>
</dbReference>
<reference evidence="4" key="1">
    <citation type="submission" date="2023-07" db="EMBL/GenBank/DDBJ databases">
        <authorList>
            <consortium name="CYATHOMIX"/>
        </authorList>
    </citation>
    <scope>NUCLEOTIDE SEQUENCE</scope>
    <source>
        <strain evidence="4">N/A</strain>
    </source>
</reference>
<dbReference type="InterPro" id="IPR051701">
    <property type="entry name" value="Mito_OM_Translocase_MSP1"/>
</dbReference>
<dbReference type="GO" id="GO:0140570">
    <property type="term" value="P:extraction of mislocalized protein from mitochondrial outer membrane"/>
    <property type="evidence" value="ECO:0007669"/>
    <property type="project" value="TreeGrafter"/>
</dbReference>
<dbReference type="SUPFAM" id="SSF52540">
    <property type="entry name" value="P-loop containing nucleoside triphosphate hydrolases"/>
    <property type="match status" value="1"/>
</dbReference>